<protein>
    <recommendedName>
        <fullName evidence="2">DUF5698 domain-containing protein</fullName>
    </recommendedName>
</protein>
<evidence type="ECO:0000313" key="3">
    <source>
        <dbReference type="EMBL" id="OGY44354.1"/>
    </source>
</evidence>
<dbReference type="STRING" id="1797533.A2731_00090"/>
<organism evidence="3 4">
    <name type="scientific">Candidatus Buchananbacteria bacterium RIFCSPHIGHO2_01_FULL_39_8</name>
    <dbReference type="NCBI Taxonomy" id="1797533"/>
    <lineage>
        <taxon>Bacteria</taxon>
        <taxon>Candidatus Buchananiibacteriota</taxon>
    </lineage>
</organism>
<dbReference type="InterPro" id="IPR044035">
    <property type="entry name" value="DUF5698"/>
</dbReference>
<comment type="caution">
    <text evidence="3">The sequence shown here is derived from an EMBL/GenBank/DDBJ whole genome shotgun (WGS) entry which is preliminary data.</text>
</comment>
<feature type="domain" description="DUF5698" evidence="2">
    <location>
        <begin position="20"/>
        <end position="69"/>
    </location>
</feature>
<feature type="transmembrane region" description="Helical" evidence="1">
    <location>
        <begin position="56"/>
        <end position="77"/>
    </location>
</feature>
<sequence>MVLFFIGILEMLIITAWTKMVTKTKVLASGMITVINIFIWYYVLQTIVEDITNFQVITLYALGCAVGTMASTYYFSLKEKKQLVLPKLQRQEN</sequence>
<name>A0A1G1XWP3_9BACT</name>
<evidence type="ECO:0000259" key="2">
    <source>
        <dbReference type="Pfam" id="PF18955"/>
    </source>
</evidence>
<dbReference type="EMBL" id="MHIC01000029">
    <property type="protein sequence ID" value="OGY44354.1"/>
    <property type="molecule type" value="Genomic_DNA"/>
</dbReference>
<evidence type="ECO:0000256" key="1">
    <source>
        <dbReference type="SAM" id="Phobius"/>
    </source>
</evidence>
<gene>
    <name evidence="3" type="ORF">A2731_00090</name>
</gene>
<dbReference type="Proteomes" id="UP000176241">
    <property type="component" value="Unassembled WGS sequence"/>
</dbReference>
<evidence type="ECO:0000313" key="4">
    <source>
        <dbReference type="Proteomes" id="UP000176241"/>
    </source>
</evidence>
<reference evidence="3 4" key="1">
    <citation type="journal article" date="2016" name="Nat. Commun.">
        <title>Thousands of microbial genomes shed light on interconnected biogeochemical processes in an aquifer system.</title>
        <authorList>
            <person name="Anantharaman K."/>
            <person name="Brown C.T."/>
            <person name="Hug L.A."/>
            <person name="Sharon I."/>
            <person name="Castelle C.J."/>
            <person name="Probst A.J."/>
            <person name="Thomas B.C."/>
            <person name="Singh A."/>
            <person name="Wilkins M.J."/>
            <person name="Karaoz U."/>
            <person name="Brodie E.L."/>
            <person name="Williams K.H."/>
            <person name="Hubbard S.S."/>
            <person name="Banfield J.F."/>
        </authorList>
    </citation>
    <scope>NUCLEOTIDE SEQUENCE [LARGE SCALE GENOMIC DNA]</scope>
</reference>
<feature type="transmembrane region" description="Helical" evidence="1">
    <location>
        <begin position="26"/>
        <end position="44"/>
    </location>
</feature>
<dbReference type="Pfam" id="PF18955">
    <property type="entry name" value="DUF5698"/>
    <property type="match status" value="1"/>
</dbReference>
<accession>A0A1G1XWP3</accession>
<keyword evidence="1" id="KW-0812">Transmembrane</keyword>
<proteinExistence type="predicted"/>
<dbReference type="AlphaFoldDB" id="A0A1G1XWP3"/>
<keyword evidence="1" id="KW-1133">Transmembrane helix</keyword>
<keyword evidence="1" id="KW-0472">Membrane</keyword>